<evidence type="ECO:0000313" key="11">
    <source>
        <dbReference type="EMBL" id="KAI3427991.1"/>
    </source>
</evidence>
<feature type="region of interest" description="Disordered" evidence="8">
    <location>
        <begin position="749"/>
        <end position="824"/>
    </location>
</feature>
<gene>
    <name evidence="11" type="ORF">D9Q98_006379</name>
</gene>
<feature type="coiled-coil region" evidence="7">
    <location>
        <begin position="653"/>
        <end position="687"/>
    </location>
</feature>
<organism evidence="11 12">
    <name type="scientific">Chlorella vulgaris</name>
    <name type="common">Green alga</name>
    <dbReference type="NCBI Taxonomy" id="3077"/>
    <lineage>
        <taxon>Eukaryota</taxon>
        <taxon>Viridiplantae</taxon>
        <taxon>Chlorophyta</taxon>
        <taxon>core chlorophytes</taxon>
        <taxon>Trebouxiophyceae</taxon>
        <taxon>Chlorellales</taxon>
        <taxon>Chlorellaceae</taxon>
        <taxon>Chlorella clade</taxon>
        <taxon>Chlorella</taxon>
    </lineage>
</organism>
<feature type="coiled-coil region" evidence="7">
    <location>
        <begin position="383"/>
        <end position="436"/>
    </location>
</feature>
<comment type="subcellular location">
    <subcellularLocation>
        <location evidence="1">Mitochondrion inner membrane</location>
        <topology evidence="1">Single-pass membrane protein</topology>
    </subcellularLocation>
</comment>
<dbReference type="InterPro" id="IPR044202">
    <property type="entry name" value="LETM1/MDM38-like"/>
</dbReference>
<dbReference type="OrthoDB" id="275278at2759"/>
<reference evidence="11" key="1">
    <citation type="journal article" date="2019" name="Plant J.">
        <title>Chlorella vulgaris genome assembly and annotation reveals the molecular basis for metabolic acclimation to high light conditions.</title>
        <authorList>
            <person name="Cecchin M."/>
            <person name="Marcolungo L."/>
            <person name="Rossato M."/>
            <person name="Girolomoni L."/>
            <person name="Cosentino E."/>
            <person name="Cuine S."/>
            <person name="Li-Beisson Y."/>
            <person name="Delledonne M."/>
            <person name="Ballottari M."/>
        </authorList>
    </citation>
    <scope>NUCLEOTIDE SEQUENCE</scope>
    <source>
        <strain evidence="11">211/11P</strain>
    </source>
</reference>
<feature type="transmembrane region" description="Helical" evidence="9">
    <location>
        <begin position="611"/>
        <end position="637"/>
    </location>
</feature>
<feature type="compositionally biased region" description="Low complexity" evidence="8">
    <location>
        <begin position="789"/>
        <end position="809"/>
    </location>
</feature>
<evidence type="ECO:0000256" key="9">
    <source>
        <dbReference type="SAM" id="Phobius"/>
    </source>
</evidence>
<evidence type="ECO:0000256" key="7">
    <source>
        <dbReference type="SAM" id="Coils"/>
    </source>
</evidence>
<feature type="domain" description="Letm1 RBD" evidence="10">
    <location>
        <begin position="596"/>
        <end position="669"/>
    </location>
</feature>
<evidence type="ECO:0000313" key="12">
    <source>
        <dbReference type="Proteomes" id="UP001055712"/>
    </source>
</evidence>
<dbReference type="Pfam" id="PF07766">
    <property type="entry name" value="LETM1_RBD"/>
    <property type="match status" value="1"/>
</dbReference>
<feature type="region of interest" description="Disordered" evidence="8">
    <location>
        <begin position="266"/>
        <end position="297"/>
    </location>
</feature>
<keyword evidence="7" id="KW-0175">Coiled coil</keyword>
<name>A0A9D4YUY5_CHLVU</name>
<evidence type="ECO:0000259" key="10">
    <source>
        <dbReference type="Pfam" id="PF07766"/>
    </source>
</evidence>
<evidence type="ECO:0000256" key="2">
    <source>
        <dbReference type="ARBA" id="ARBA00022692"/>
    </source>
</evidence>
<dbReference type="Proteomes" id="UP001055712">
    <property type="component" value="Unassembled WGS sequence"/>
</dbReference>
<reference evidence="11" key="2">
    <citation type="submission" date="2020-11" db="EMBL/GenBank/DDBJ databases">
        <authorList>
            <person name="Cecchin M."/>
            <person name="Marcolungo L."/>
            <person name="Rossato M."/>
            <person name="Girolomoni L."/>
            <person name="Cosentino E."/>
            <person name="Cuine S."/>
            <person name="Li-Beisson Y."/>
            <person name="Delledonne M."/>
            <person name="Ballottari M."/>
        </authorList>
    </citation>
    <scope>NUCLEOTIDE SEQUENCE</scope>
    <source>
        <strain evidence="11">211/11P</strain>
        <tissue evidence="11">Whole cell</tissue>
    </source>
</reference>
<dbReference type="AlphaFoldDB" id="A0A9D4YUY5"/>
<proteinExistence type="predicted"/>
<keyword evidence="3" id="KW-0999">Mitochondrion inner membrane</keyword>
<dbReference type="GO" id="GO:0030003">
    <property type="term" value="P:intracellular monoatomic cation homeostasis"/>
    <property type="evidence" value="ECO:0007669"/>
    <property type="project" value="TreeGrafter"/>
</dbReference>
<evidence type="ECO:0000256" key="6">
    <source>
        <dbReference type="ARBA" id="ARBA00023136"/>
    </source>
</evidence>
<evidence type="ECO:0000256" key="1">
    <source>
        <dbReference type="ARBA" id="ARBA00004434"/>
    </source>
</evidence>
<dbReference type="GO" id="GO:0043022">
    <property type="term" value="F:ribosome binding"/>
    <property type="evidence" value="ECO:0007669"/>
    <property type="project" value="InterPro"/>
</dbReference>
<accession>A0A9D4YUY5</accession>
<keyword evidence="2 9" id="KW-0812">Transmembrane</keyword>
<dbReference type="GO" id="GO:0005743">
    <property type="term" value="C:mitochondrial inner membrane"/>
    <property type="evidence" value="ECO:0007669"/>
    <property type="project" value="UniProtKB-SubCell"/>
</dbReference>
<keyword evidence="4 9" id="KW-1133">Transmembrane helix</keyword>
<keyword evidence="6 9" id="KW-0472">Membrane</keyword>
<sequence length="824" mass="87029">MDGCRAISGTSGAPRQMTAQLLAPQRCLVANRQRSPRAGRAALSVGGQRHTAGAGLAWQQPSLSRPLQHTLRAAAPSAPPASASEDIGGADERGARLESMIQLRKLYRNLLRAESLMEEPSPVYEPSPDRTAAANAANTTSLAISTPPDPTATAAATAAATAEAERLGAAIEVVAEMELTAEQLKAGLRALKACPYEFSRLFPDANSREAAATELAQRVVELYDALVERAATEITLLPFTNEAAAHAAIDARNARFRLSIPWSPAGDGGSEAGGSSSSSSSSNGVAVSMDGGDRPTAAPLSERLVKAEKAAEQFVARRLQPAVARVKQTSPEGVVEGLKSSASWARGLWNRLNGSPGQPLGKDAAPFGLPLPASTEEQRKQATAQLNVQLDGLEKKLQEASKARESRLRKAGIQGRARLASELRDMDNAIAALSKALAVRTLQLEMEYVCGALEDEARDVVGDSKVTSENELKLALGRRGSSDEVALLVAEFRLLDEQLLGMAASVEAEEALFVDDSELARLATDIPDLRMRLGIGETEVFGGTGFSLVKVQLQIREGVVKVVDGVLFGVRGVKLLFADIGSAGKLFWRAVRGGTLKPREVQALRRTVRDLLAFVPFTIILIVPLTPVGHVLIFSFIQRYFPGFFPSQFTGRRQELMSKYDALKRQLRDAELQAEAENDEIEYQQKAASAMAALGRGAMAAASAAPAAAAAAAAAAATALGGEVEVAVAAGAAAAAAGAAVIGGKRDDGPAVLSEEEEEGPAAKAVRQIEEKLVAAEDDAYTAGVDEPQQQQQQQKPQQQRKQQQQQQKEAGDKKKKSGGTLAS</sequence>
<dbReference type="EMBL" id="SIDB01000009">
    <property type="protein sequence ID" value="KAI3427991.1"/>
    <property type="molecule type" value="Genomic_DNA"/>
</dbReference>
<keyword evidence="5" id="KW-0496">Mitochondrion</keyword>
<dbReference type="PANTHER" id="PTHR14009">
    <property type="entry name" value="LEUCINE ZIPPER-EF-HAND CONTAINING TRANSMEMBRANE PROTEIN"/>
    <property type="match status" value="1"/>
</dbReference>
<evidence type="ECO:0000256" key="3">
    <source>
        <dbReference type="ARBA" id="ARBA00022792"/>
    </source>
</evidence>
<keyword evidence="12" id="KW-1185">Reference proteome</keyword>
<feature type="compositionally biased region" description="Low complexity" evidence="8">
    <location>
        <begin position="273"/>
        <end position="288"/>
    </location>
</feature>
<evidence type="ECO:0000256" key="5">
    <source>
        <dbReference type="ARBA" id="ARBA00023128"/>
    </source>
</evidence>
<dbReference type="InterPro" id="IPR033122">
    <property type="entry name" value="LETM1-like_RBD"/>
</dbReference>
<protein>
    <recommendedName>
        <fullName evidence="10">Letm1 RBD domain-containing protein</fullName>
    </recommendedName>
</protein>
<feature type="region of interest" description="Disordered" evidence="8">
    <location>
        <begin position="32"/>
        <end position="53"/>
    </location>
</feature>
<comment type="caution">
    <text evidence="11">The sequence shown here is derived from an EMBL/GenBank/DDBJ whole genome shotgun (WGS) entry which is preliminary data.</text>
</comment>
<evidence type="ECO:0000256" key="4">
    <source>
        <dbReference type="ARBA" id="ARBA00022989"/>
    </source>
</evidence>
<dbReference type="PANTHER" id="PTHR14009:SF1">
    <property type="entry name" value="MITOCHONDRIAL PROTON_CALCIUM EXCHANGER PROTEIN"/>
    <property type="match status" value="1"/>
</dbReference>
<evidence type="ECO:0000256" key="8">
    <source>
        <dbReference type="SAM" id="MobiDB-lite"/>
    </source>
</evidence>